<dbReference type="EMBL" id="JXAK01000040">
    <property type="protein sequence ID" value="KIL39297.1"/>
    <property type="molecule type" value="Genomic_DNA"/>
</dbReference>
<organism evidence="1 2">
    <name type="scientific">Gordoniibacillus kamchatkensis</name>
    <dbReference type="NCBI Taxonomy" id="1590651"/>
    <lineage>
        <taxon>Bacteria</taxon>
        <taxon>Bacillati</taxon>
        <taxon>Bacillota</taxon>
        <taxon>Bacilli</taxon>
        <taxon>Bacillales</taxon>
        <taxon>Paenibacillaceae</taxon>
        <taxon>Gordoniibacillus</taxon>
    </lineage>
</organism>
<gene>
    <name evidence="1" type="ORF">SD70_21115</name>
</gene>
<evidence type="ECO:0000313" key="1">
    <source>
        <dbReference type="EMBL" id="KIL39297.1"/>
    </source>
</evidence>
<sequence length="308" mass="36240">MNLSEASYRLGQILRRIKEGQELYQLHENLKSRLSHESWDCLNKMRTIMLHYYAFPASLSIIVGNSNRDDLPLPLKNQIDEINKSDETKAFCSLCESFGRSMENFVKELFVPNKIPKSFADFSTPPQLRRAIQDLHVVVSRTGIFKEIIKYMNPSNMELPPLINEFESKIEKQSHHFSKSRRRLLIGLANDEEEMKMLVAFHSFKTSMDLIKQIIFESHLGLMLFLDDGQIQSVKVKKRKRAIHFTARLNHSMLDIMNWYGSIVKFRRGIHDEFGLITKRNIRWNRSEDIKIKIEGYLYPLYDRDILN</sequence>
<keyword evidence="2" id="KW-1185">Reference proteome</keyword>
<comment type="caution">
    <text evidence="1">The sequence shown here is derived from an EMBL/GenBank/DDBJ whole genome shotgun (WGS) entry which is preliminary data.</text>
</comment>
<evidence type="ECO:0000313" key="2">
    <source>
        <dbReference type="Proteomes" id="UP000031967"/>
    </source>
</evidence>
<dbReference type="RefSeq" id="WP_041049473.1">
    <property type="nucleotide sequence ID" value="NZ_JXAK01000040.1"/>
</dbReference>
<proteinExistence type="predicted"/>
<name>A0ABR5AFZ6_9BACL</name>
<accession>A0ABR5AFZ6</accession>
<dbReference type="Proteomes" id="UP000031967">
    <property type="component" value="Unassembled WGS sequence"/>
</dbReference>
<protein>
    <submittedName>
        <fullName evidence="1">Uncharacterized protein</fullName>
    </submittedName>
</protein>
<reference evidence="1 2" key="1">
    <citation type="submission" date="2014-12" db="EMBL/GenBank/DDBJ databases">
        <title>Draft genome sequence of Paenibacillus kamchatkensis strain B-2647.</title>
        <authorList>
            <person name="Karlyshev A.V."/>
            <person name="Kudryashova E.B."/>
        </authorList>
    </citation>
    <scope>NUCLEOTIDE SEQUENCE [LARGE SCALE GENOMIC DNA]</scope>
    <source>
        <strain evidence="1 2">VKM B-2647</strain>
    </source>
</reference>